<dbReference type="SUPFAM" id="SSF50729">
    <property type="entry name" value="PH domain-like"/>
    <property type="match status" value="1"/>
</dbReference>
<dbReference type="InterPro" id="IPR010334">
    <property type="entry name" value="Dcp1"/>
</dbReference>
<feature type="compositionally biased region" description="Low complexity" evidence="5">
    <location>
        <begin position="15"/>
        <end position="27"/>
    </location>
</feature>
<dbReference type="Proteomes" id="UP000054279">
    <property type="component" value="Unassembled WGS sequence"/>
</dbReference>
<keyword evidence="3" id="KW-0963">Cytoplasm</keyword>
<evidence type="ECO:0000256" key="3">
    <source>
        <dbReference type="ARBA" id="ARBA00022490"/>
    </source>
</evidence>
<dbReference type="AlphaFoldDB" id="A0A0C9UKA5"/>
<dbReference type="GO" id="GO:0031087">
    <property type="term" value="P:deadenylation-independent decapping of nuclear-transcribed mRNA"/>
    <property type="evidence" value="ECO:0007669"/>
    <property type="project" value="TreeGrafter"/>
</dbReference>
<feature type="compositionally biased region" description="Basic residues" evidence="5">
    <location>
        <begin position="403"/>
        <end position="416"/>
    </location>
</feature>
<organism evidence="6 7">
    <name type="scientific">Sphaerobolus stellatus (strain SS14)</name>
    <dbReference type="NCBI Taxonomy" id="990650"/>
    <lineage>
        <taxon>Eukaryota</taxon>
        <taxon>Fungi</taxon>
        <taxon>Dikarya</taxon>
        <taxon>Basidiomycota</taxon>
        <taxon>Agaricomycotina</taxon>
        <taxon>Agaricomycetes</taxon>
        <taxon>Phallomycetidae</taxon>
        <taxon>Geastrales</taxon>
        <taxon>Sphaerobolaceae</taxon>
        <taxon>Sphaerobolus</taxon>
    </lineage>
</organism>
<evidence type="ECO:0000313" key="6">
    <source>
        <dbReference type="EMBL" id="KIJ35294.1"/>
    </source>
</evidence>
<protein>
    <recommendedName>
        <fullName evidence="8">mRNA-decapping enzyme 1B</fullName>
    </recommendedName>
</protein>
<dbReference type="HOGENOM" id="CLU_474996_0_0_1"/>
<dbReference type="PANTHER" id="PTHR16290">
    <property type="entry name" value="TRANSCRIPTION FACTOR SMIF DECAPPING ENZYME DCP1"/>
    <property type="match status" value="1"/>
</dbReference>
<evidence type="ECO:0000256" key="2">
    <source>
        <dbReference type="ARBA" id="ARBA00008778"/>
    </source>
</evidence>
<feature type="non-terminal residue" evidence="6">
    <location>
        <position position="1"/>
    </location>
</feature>
<reference evidence="6 7" key="1">
    <citation type="submission" date="2014-06" db="EMBL/GenBank/DDBJ databases">
        <title>Evolutionary Origins and Diversification of the Mycorrhizal Mutualists.</title>
        <authorList>
            <consortium name="DOE Joint Genome Institute"/>
            <consortium name="Mycorrhizal Genomics Consortium"/>
            <person name="Kohler A."/>
            <person name="Kuo A."/>
            <person name="Nagy L.G."/>
            <person name="Floudas D."/>
            <person name="Copeland A."/>
            <person name="Barry K.W."/>
            <person name="Cichocki N."/>
            <person name="Veneault-Fourrey C."/>
            <person name="LaButti K."/>
            <person name="Lindquist E.A."/>
            <person name="Lipzen A."/>
            <person name="Lundell T."/>
            <person name="Morin E."/>
            <person name="Murat C."/>
            <person name="Riley R."/>
            <person name="Ohm R."/>
            <person name="Sun H."/>
            <person name="Tunlid A."/>
            <person name="Henrissat B."/>
            <person name="Grigoriev I.V."/>
            <person name="Hibbett D.S."/>
            <person name="Martin F."/>
        </authorList>
    </citation>
    <scope>NUCLEOTIDE SEQUENCE [LARGE SCALE GENOMIC DNA]</scope>
    <source>
        <strain evidence="6 7">SS14</strain>
    </source>
</reference>
<evidence type="ECO:0000256" key="5">
    <source>
        <dbReference type="SAM" id="MobiDB-lite"/>
    </source>
</evidence>
<dbReference type="Pfam" id="PF06058">
    <property type="entry name" value="DCP1"/>
    <property type="match status" value="1"/>
</dbReference>
<keyword evidence="4" id="KW-0507">mRNA processing</keyword>
<feature type="compositionally biased region" description="Polar residues" evidence="5">
    <location>
        <begin position="296"/>
        <end position="306"/>
    </location>
</feature>
<dbReference type="GO" id="GO:0000290">
    <property type="term" value="P:deadenylation-dependent decapping of nuclear-transcribed mRNA"/>
    <property type="evidence" value="ECO:0007669"/>
    <property type="project" value="InterPro"/>
</dbReference>
<keyword evidence="7" id="KW-1185">Reference proteome</keyword>
<sequence>MAPGLRQNYARPRTKPYATPPTTNTPPMSLPIKQEPMPPSSRYLHNLRVIQRHDPTITSLFDQFPHVCLYHHKGDGWQKKGVEGAMFLFEREQEPKYGFYILNRNNTGDYIQRMTPDDDVEFANAYVIYRAFGKATSDTIGLWTMVTQDREAMSEVMMRLHGYIKRGERYPDVYRRRPETWSTTPSASLALEQSISRPVSVQNSTADDNSTTVLTNLLAKLDSSASSSLPGVQPPSRPGTASVPPPATGIPLLDSIFASASQDSLPEEESPAPIPNALQALFATAANGIVNGHISESSSSVVTPTQHKTRLPLESSLTPSKSRQAYESIVTPRSIIPMFATNGKAIATSESTQSTPGPRRVVPSGIPQQKRSASYQHTKDIAVNGLDQATEAANGNIASPTKGRSRNAKRRERRQRAAANGEIPQDNAMDWPLVDDRSLSVDGDYEDEPSGLGDGLLNAIAALSETESRRAPESTASPPPKKARSRDKRRRKTKEERQASSQPDNIGLVSPSSSPSPHPGDVGHVLMEVYGQRRRVGDPVLSEELLKKELLNLINNDPTFVRELHRQYLHKVQL</sequence>
<dbReference type="EMBL" id="KN837190">
    <property type="protein sequence ID" value="KIJ35294.1"/>
    <property type="molecule type" value="Genomic_DNA"/>
</dbReference>
<dbReference type="GO" id="GO:0003729">
    <property type="term" value="F:mRNA binding"/>
    <property type="evidence" value="ECO:0007669"/>
    <property type="project" value="TreeGrafter"/>
</dbReference>
<comment type="similarity">
    <text evidence="2">Belongs to the DCP1 family.</text>
</comment>
<dbReference type="GO" id="GO:0008047">
    <property type="term" value="F:enzyme activator activity"/>
    <property type="evidence" value="ECO:0007669"/>
    <property type="project" value="InterPro"/>
</dbReference>
<feature type="region of interest" description="Disordered" evidence="5">
    <location>
        <begin position="224"/>
        <end position="248"/>
    </location>
</feature>
<gene>
    <name evidence="6" type="ORF">M422DRAFT_233014</name>
</gene>
<evidence type="ECO:0000256" key="1">
    <source>
        <dbReference type="ARBA" id="ARBA00004496"/>
    </source>
</evidence>
<accession>A0A0C9UKA5</accession>
<feature type="compositionally biased region" description="Polar residues" evidence="5">
    <location>
        <begin position="315"/>
        <end position="325"/>
    </location>
</feature>
<feature type="region of interest" description="Disordered" evidence="5">
    <location>
        <begin position="464"/>
        <end position="523"/>
    </location>
</feature>
<feature type="region of interest" description="Disordered" evidence="5">
    <location>
        <begin position="1"/>
        <end position="37"/>
    </location>
</feature>
<comment type="subcellular location">
    <subcellularLocation>
        <location evidence="1">Cytoplasm</location>
    </subcellularLocation>
</comment>
<name>A0A0C9UKA5_SPHS4</name>
<dbReference type="InterPro" id="IPR011993">
    <property type="entry name" value="PH-like_dom_sf"/>
</dbReference>
<feature type="region of interest" description="Disordered" evidence="5">
    <location>
        <begin position="296"/>
        <end position="325"/>
    </location>
</feature>
<dbReference type="OrthoDB" id="440673at2759"/>
<evidence type="ECO:0000256" key="4">
    <source>
        <dbReference type="ARBA" id="ARBA00022664"/>
    </source>
</evidence>
<feature type="compositionally biased region" description="Pro residues" evidence="5">
    <location>
        <begin position="232"/>
        <end position="248"/>
    </location>
</feature>
<feature type="compositionally biased region" description="Polar residues" evidence="5">
    <location>
        <begin position="366"/>
        <end position="375"/>
    </location>
</feature>
<feature type="region of interest" description="Disordered" evidence="5">
    <location>
        <begin position="347"/>
        <end position="375"/>
    </location>
</feature>
<dbReference type="CDD" id="cd09804">
    <property type="entry name" value="Dcp1"/>
    <property type="match status" value="1"/>
</dbReference>
<proteinExistence type="inferred from homology"/>
<feature type="region of interest" description="Disordered" evidence="5">
    <location>
        <begin position="391"/>
        <end position="431"/>
    </location>
</feature>
<dbReference type="GO" id="GO:0006397">
    <property type="term" value="P:mRNA processing"/>
    <property type="evidence" value="ECO:0007669"/>
    <property type="project" value="UniProtKB-KW"/>
</dbReference>
<feature type="compositionally biased region" description="Basic residues" evidence="5">
    <location>
        <begin position="481"/>
        <end position="492"/>
    </location>
</feature>
<dbReference type="Gene3D" id="2.30.29.30">
    <property type="entry name" value="Pleckstrin-homology domain (PH domain)/Phosphotyrosine-binding domain (PTB)"/>
    <property type="match status" value="1"/>
</dbReference>
<dbReference type="GO" id="GO:0000932">
    <property type="term" value="C:P-body"/>
    <property type="evidence" value="ECO:0007669"/>
    <property type="project" value="TreeGrafter"/>
</dbReference>
<evidence type="ECO:0000313" key="7">
    <source>
        <dbReference type="Proteomes" id="UP000054279"/>
    </source>
</evidence>
<evidence type="ECO:0008006" key="8">
    <source>
        <dbReference type="Google" id="ProtNLM"/>
    </source>
</evidence>
<dbReference type="PANTHER" id="PTHR16290:SF0">
    <property type="entry name" value="DECAPPING PROTEIN 1, ISOFORM A"/>
    <property type="match status" value="1"/>
</dbReference>